<feature type="transmembrane region" description="Helical" evidence="1">
    <location>
        <begin position="92"/>
        <end position="114"/>
    </location>
</feature>
<dbReference type="Proteomes" id="UP001431449">
    <property type="component" value="Unassembled WGS sequence"/>
</dbReference>
<dbReference type="EMBL" id="JALNMH010000015">
    <property type="protein sequence ID" value="MCK7595242.1"/>
    <property type="molecule type" value="Genomic_DNA"/>
</dbReference>
<dbReference type="PANTHER" id="PTHR36109">
    <property type="entry name" value="MEMBRANE PROTEIN-RELATED"/>
    <property type="match status" value="1"/>
</dbReference>
<reference evidence="2" key="1">
    <citation type="submission" date="2022-04" db="EMBL/GenBank/DDBJ databases">
        <title>Lysobacter sp. CAU 1642 isolated from sea sand.</title>
        <authorList>
            <person name="Kim W."/>
        </authorList>
    </citation>
    <scope>NUCLEOTIDE SEQUENCE</scope>
    <source>
        <strain evidence="2">CAU 1642</strain>
    </source>
</reference>
<evidence type="ECO:0000313" key="3">
    <source>
        <dbReference type="Proteomes" id="UP001431449"/>
    </source>
</evidence>
<dbReference type="PANTHER" id="PTHR36109:SF2">
    <property type="entry name" value="MEMBRANE PROTEIN"/>
    <property type="match status" value="1"/>
</dbReference>
<feature type="transmembrane region" description="Helical" evidence="1">
    <location>
        <begin position="65"/>
        <end position="86"/>
    </location>
</feature>
<evidence type="ECO:0000256" key="1">
    <source>
        <dbReference type="SAM" id="Phobius"/>
    </source>
</evidence>
<name>A0ABT0GML6_9GAMM</name>
<gene>
    <name evidence="2" type="ORF">M0G41_16400</name>
</gene>
<keyword evidence="1" id="KW-1133">Transmembrane helix</keyword>
<keyword evidence="1" id="KW-0812">Transmembrane</keyword>
<comment type="caution">
    <text evidence="2">The sequence shown here is derived from an EMBL/GenBank/DDBJ whole genome shotgun (WGS) entry which is preliminary data.</text>
</comment>
<protein>
    <recommendedName>
        <fullName evidence="4">DUF1269 domain-containing protein</fullName>
    </recommendedName>
</protein>
<dbReference type="InterPro" id="IPR052948">
    <property type="entry name" value="Low_temp-induced_all0457"/>
</dbReference>
<sequence>MHVRHVYSASDLAMAGACVAAVRQMGITDDRISVFAREGVELAEIPAEWKADAPTDFCPGMLRGAAGGGGAGLLAGTIAMAIPALGVTVGGAALLGLAGSMIGAWAGALVGSALPSEVERRYRERIEAGELLVVVDAEEERLPELDSRMLRAGAIRLEFEQATVLS</sequence>
<keyword evidence="3" id="KW-1185">Reference proteome</keyword>
<organism evidence="2 3">
    <name type="scientific">Pseudomarimonas salicorniae</name>
    <dbReference type="NCBI Taxonomy" id="2933270"/>
    <lineage>
        <taxon>Bacteria</taxon>
        <taxon>Pseudomonadati</taxon>
        <taxon>Pseudomonadota</taxon>
        <taxon>Gammaproteobacteria</taxon>
        <taxon>Lysobacterales</taxon>
        <taxon>Lysobacteraceae</taxon>
        <taxon>Pseudomarimonas</taxon>
    </lineage>
</organism>
<evidence type="ECO:0000313" key="2">
    <source>
        <dbReference type="EMBL" id="MCK7595242.1"/>
    </source>
</evidence>
<accession>A0ABT0GML6</accession>
<keyword evidence="1" id="KW-0472">Membrane</keyword>
<evidence type="ECO:0008006" key="4">
    <source>
        <dbReference type="Google" id="ProtNLM"/>
    </source>
</evidence>
<dbReference type="RefSeq" id="WP_248211051.1">
    <property type="nucleotide sequence ID" value="NZ_JALNMH010000015.1"/>
</dbReference>
<proteinExistence type="predicted"/>